<dbReference type="Gene3D" id="4.10.410.10">
    <property type="entry name" value="Pancreatic trypsin inhibitor Kunitz domain"/>
    <property type="match status" value="2"/>
</dbReference>
<name>A0A226EWB7_FOLCA</name>
<dbReference type="OrthoDB" id="4473401at2759"/>
<evidence type="ECO:0000256" key="2">
    <source>
        <dbReference type="ARBA" id="ARBA00022900"/>
    </source>
</evidence>
<feature type="chain" id="PRO_5013189179" evidence="4">
    <location>
        <begin position="22"/>
        <end position="157"/>
    </location>
</feature>
<evidence type="ECO:0000313" key="7">
    <source>
        <dbReference type="Proteomes" id="UP000198287"/>
    </source>
</evidence>
<keyword evidence="1" id="KW-0646">Protease inhibitor</keyword>
<dbReference type="PRINTS" id="PR00759">
    <property type="entry name" value="BASICPTASE"/>
</dbReference>
<dbReference type="PROSITE" id="PS00280">
    <property type="entry name" value="BPTI_KUNITZ_1"/>
    <property type="match status" value="1"/>
</dbReference>
<keyword evidence="4" id="KW-0732">Signal</keyword>
<dbReference type="GO" id="GO:0005615">
    <property type="term" value="C:extracellular space"/>
    <property type="evidence" value="ECO:0007669"/>
    <property type="project" value="TreeGrafter"/>
</dbReference>
<evidence type="ECO:0000313" key="6">
    <source>
        <dbReference type="EMBL" id="OXA61945.1"/>
    </source>
</evidence>
<gene>
    <name evidence="6" type="ORF">Fcan01_00371</name>
</gene>
<feature type="signal peptide" evidence="4">
    <location>
        <begin position="1"/>
        <end position="21"/>
    </location>
</feature>
<feature type="domain" description="BPTI/Kunitz inhibitor" evidence="5">
    <location>
        <begin position="31"/>
        <end position="86"/>
    </location>
</feature>
<evidence type="ECO:0000256" key="1">
    <source>
        <dbReference type="ARBA" id="ARBA00022690"/>
    </source>
</evidence>
<dbReference type="InterPro" id="IPR050098">
    <property type="entry name" value="TFPI/VKTCI-like"/>
</dbReference>
<evidence type="ECO:0000256" key="3">
    <source>
        <dbReference type="ARBA" id="ARBA00023157"/>
    </source>
</evidence>
<dbReference type="PROSITE" id="PS50279">
    <property type="entry name" value="BPTI_KUNITZ_2"/>
    <property type="match status" value="2"/>
</dbReference>
<dbReference type="CDD" id="cd00109">
    <property type="entry name" value="Kunitz-type"/>
    <property type="match status" value="1"/>
</dbReference>
<dbReference type="Pfam" id="PF00014">
    <property type="entry name" value="Kunitz_BPTI"/>
    <property type="match status" value="2"/>
</dbReference>
<protein>
    <submittedName>
        <fullName evidence="6">Tissue factor pathway inhibitor</fullName>
    </submittedName>
</protein>
<dbReference type="AlphaFoldDB" id="A0A226EWB7"/>
<evidence type="ECO:0000256" key="4">
    <source>
        <dbReference type="SAM" id="SignalP"/>
    </source>
</evidence>
<dbReference type="Proteomes" id="UP000198287">
    <property type="component" value="Unassembled WGS sequence"/>
</dbReference>
<dbReference type="PANTHER" id="PTHR10083:SF374">
    <property type="entry name" value="BPTI_KUNITZ INHIBITOR DOMAIN-CONTAINING PROTEIN"/>
    <property type="match status" value="1"/>
</dbReference>
<dbReference type="SUPFAM" id="SSF57362">
    <property type="entry name" value="BPTI-like"/>
    <property type="match status" value="2"/>
</dbReference>
<proteinExistence type="predicted"/>
<dbReference type="EMBL" id="LNIX01000001">
    <property type="protein sequence ID" value="OXA61945.1"/>
    <property type="molecule type" value="Genomic_DNA"/>
</dbReference>
<dbReference type="SMART" id="SM00131">
    <property type="entry name" value="KU"/>
    <property type="match status" value="2"/>
</dbReference>
<reference evidence="6 7" key="1">
    <citation type="submission" date="2015-12" db="EMBL/GenBank/DDBJ databases">
        <title>The genome of Folsomia candida.</title>
        <authorList>
            <person name="Faddeeva A."/>
            <person name="Derks M.F."/>
            <person name="Anvar Y."/>
            <person name="Smit S."/>
            <person name="Van Straalen N."/>
            <person name="Roelofs D."/>
        </authorList>
    </citation>
    <scope>NUCLEOTIDE SEQUENCE [LARGE SCALE GENOMIC DNA]</scope>
    <source>
        <strain evidence="6 7">VU population</strain>
        <tissue evidence="6">Whole body</tissue>
    </source>
</reference>
<dbReference type="InterPro" id="IPR036880">
    <property type="entry name" value="Kunitz_BPTI_sf"/>
</dbReference>
<feature type="domain" description="BPTI/Kunitz inhibitor" evidence="5">
    <location>
        <begin position="107"/>
        <end position="156"/>
    </location>
</feature>
<accession>A0A226EWB7</accession>
<keyword evidence="3" id="KW-1015">Disulfide bond</keyword>
<dbReference type="GO" id="GO:0004867">
    <property type="term" value="F:serine-type endopeptidase inhibitor activity"/>
    <property type="evidence" value="ECO:0007669"/>
    <property type="project" value="UniProtKB-KW"/>
</dbReference>
<sequence>MAFRSVIVLNIIVLAVGLASAKKPTYAQTVCIMQPDHGEACPGKASEEAKAFYFDPLSEKCAPMIYKGCGGNKNTFANTDNCINSCQTPYLVEKEKDQELAKSKKDCALPVGPGLCKAIIPMYYYDQEKGCSKFTYGGCGGNRNQFNTKEECDALCK</sequence>
<dbReference type="PANTHER" id="PTHR10083">
    <property type="entry name" value="KUNITZ-TYPE PROTEASE INHIBITOR-RELATED"/>
    <property type="match status" value="1"/>
</dbReference>
<keyword evidence="2" id="KW-0722">Serine protease inhibitor</keyword>
<dbReference type="InterPro" id="IPR020901">
    <property type="entry name" value="Prtase_inh_Kunz-CS"/>
</dbReference>
<evidence type="ECO:0000259" key="5">
    <source>
        <dbReference type="PROSITE" id="PS50279"/>
    </source>
</evidence>
<dbReference type="InterPro" id="IPR002223">
    <property type="entry name" value="Kunitz_BPTI"/>
</dbReference>
<keyword evidence="7" id="KW-1185">Reference proteome</keyword>
<comment type="caution">
    <text evidence="6">The sequence shown here is derived from an EMBL/GenBank/DDBJ whole genome shotgun (WGS) entry which is preliminary data.</text>
</comment>
<dbReference type="OMA" id="NESHTRY"/>
<dbReference type="FunFam" id="4.10.410.10:FF:000020">
    <property type="entry name" value="Collagen, type VI, alpha 3"/>
    <property type="match status" value="1"/>
</dbReference>
<organism evidence="6 7">
    <name type="scientific">Folsomia candida</name>
    <name type="common">Springtail</name>
    <dbReference type="NCBI Taxonomy" id="158441"/>
    <lineage>
        <taxon>Eukaryota</taxon>
        <taxon>Metazoa</taxon>
        <taxon>Ecdysozoa</taxon>
        <taxon>Arthropoda</taxon>
        <taxon>Hexapoda</taxon>
        <taxon>Collembola</taxon>
        <taxon>Entomobryomorpha</taxon>
        <taxon>Isotomoidea</taxon>
        <taxon>Isotomidae</taxon>
        <taxon>Proisotominae</taxon>
        <taxon>Folsomia</taxon>
    </lineage>
</organism>